<organism evidence="1 2">
    <name type="scientific">Psychroflexus salarius</name>
    <dbReference type="NCBI Taxonomy" id="1155689"/>
    <lineage>
        <taxon>Bacteria</taxon>
        <taxon>Pseudomonadati</taxon>
        <taxon>Bacteroidota</taxon>
        <taxon>Flavobacteriia</taxon>
        <taxon>Flavobacteriales</taxon>
        <taxon>Flavobacteriaceae</taxon>
        <taxon>Psychroflexus</taxon>
    </lineage>
</organism>
<dbReference type="InterPro" id="IPR026265">
    <property type="entry name" value="LptC"/>
</dbReference>
<evidence type="ECO:0000313" key="1">
    <source>
        <dbReference type="EMBL" id="SHE61630.1"/>
    </source>
</evidence>
<reference evidence="1 2" key="1">
    <citation type="submission" date="2016-11" db="EMBL/GenBank/DDBJ databases">
        <authorList>
            <person name="Jaros S."/>
            <person name="Januszkiewicz K."/>
            <person name="Wedrychowicz H."/>
        </authorList>
    </citation>
    <scope>NUCLEOTIDE SEQUENCE [LARGE SCALE GENOMIC DNA]</scope>
    <source>
        <strain evidence="1 2">DSM 25661</strain>
    </source>
</reference>
<dbReference type="RefSeq" id="WP_073192604.1">
    <property type="nucleotide sequence ID" value="NZ_FQTW01000003.1"/>
</dbReference>
<dbReference type="Proteomes" id="UP000184462">
    <property type="component" value="Unassembled WGS sequence"/>
</dbReference>
<dbReference type="GO" id="GO:0015221">
    <property type="term" value="F:lipopolysaccharide transmembrane transporter activity"/>
    <property type="evidence" value="ECO:0007669"/>
    <property type="project" value="InterPro"/>
</dbReference>
<dbReference type="EMBL" id="FQTW01000003">
    <property type="protein sequence ID" value="SHE61630.1"/>
    <property type="molecule type" value="Genomic_DNA"/>
</dbReference>
<dbReference type="PROSITE" id="PS51257">
    <property type="entry name" value="PROKAR_LIPOPROTEIN"/>
    <property type="match status" value="1"/>
</dbReference>
<proteinExistence type="predicted"/>
<dbReference type="AlphaFoldDB" id="A0A1M4UYA5"/>
<dbReference type="OrthoDB" id="1427074at2"/>
<evidence type="ECO:0000313" key="2">
    <source>
        <dbReference type="Proteomes" id="UP000184462"/>
    </source>
</evidence>
<dbReference type="Pfam" id="PF06835">
    <property type="entry name" value="LptC"/>
    <property type="match status" value="1"/>
</dbReference>
<dbReference type="InterPro" id="IPR010664">
    <property type="entry name" value="LipoPS_assembly_LptC-rel"/>
</dbReference>
<dbReference type="STRING" id="1155689.SAMN05444278_103154"/>
<name>A0A1M4UYA5_9FLAO</name>
<dbReference type="NCBIfam" id="TIGR04409">
    <property type="entry name" value="LptC_YrbK"/>
    <property type="match status" value="1"/>
</dbReference>
<keyword evidence="2" id="KW-1185">Reference proteome</keyword>
<dbReference type="GO" id="GO:0005886">
    <property type="term" value="C:plasma membrane"/>
    <property type="evidence" value="ECO:0007669"/>
    <property type="project" value="InterPro"/>
</dbReference>
<sequence>MFRNLIIIKKSIVALLWATILFSCKGNLDEVNKRNQISNDPQAKAYNVNLFYTDSGKVKVNLRSPLVLDYTHFEFPYREFPNTVDVDFFDADSSKSSIFAKYAIIYEQTGLVDMQDSVSITTAEGLVLQGEQLYWDQNKGWIFTDQNYTITMPNGTTNNGQGFDANQKFTIFISRSNRGKQIIDQDNEL</sequence>
<accession>A0A1M4UYA5</accession>
<dbReference type="Gene3D" id="2.60.450.10">
    <property type="entry name" value="Lipopolysaccharide (LPS) transport protein A like domain"/>
    <property type="match status" value="1"/>
</dbReference>
<protein>
    <submittedName>
        <fullName evidence="1">LPS export ABC transporter protein LptC</fullName>
    </submittedName>
</protein>
<gene>
    <name evidence="1" type="ORF">SAMN05444278_103154</name>
</gene>